<dbReference type="InterPro" id="IPR020103">
    <property type="entry name" value="PsdUridine_synth_cat_dom_sf"/>
</dbReference>
<dbReference type="SUPFAM" id="SSF55120">
    <property type="entry name" value="Pseudouridine synthase"/>
    <property type="match status" value="1"/>
</dbReference>
<evidence type="ECO:0000256" key="1">
    <source>
        <dbReference type="ARBA" id="ARBA00010876"/>
    </source>
</evidence>
<evidence type="ECO:0000256" key="4">
    <source>
        <dbReference type="PROSITE-ProRule" id="PRU00182"/>
    </source>
</evidence>
<evidence type="ECO:0000313" key="7">
    <source>
        <dbReference type="EMBL" id="OYX57038.1"/>
    </source>
</evidence>
<dbReference type="InterPro" id="IPR006225">
    <property type="entry name" value="PsdUridine_synth_RluC/D"/>
</dbReference>
<comment type="caution">
    <text evidence="7">The sequence shown here is derived from an EMBL/GenBank/DDBJ whole genome shotgun (WGS) entry which is preliminary data.</text>
</comment>
<sequence length="350" mass="38589">MSYDPKEDAAEAPAPKGPVGAREAQILYVAEAEDGIRLDRWFRRRWPHLSNIQVQKMARGGQIRVDGARIKPEGRLTAGAAVRVPPIPEPIIRAPGEHMALTPAEVAFARSMVIYEDDLVIALNKPWGLAVQGGTKTTRHVDRLLSAWGEGMDRPRLVHRLDRDTSGVLLLGKGPEAAKRLAGAFARRQAKKTYWAIVMGLPKPNAGQIDMHLKKSGINDYEIMRPADPKENGAEPAETAFALISHAGQRASWMALRPFTGRTHQLRAHLKAIGHPILGDPKYGDEKSTELSGPLKLQLHARRIELDHPSGGKLIVEAPISAELRAGFQHFGFDEGEADYDPFEGVKRQR</sequence>
<dbReference type="PANTHER" id="PTHR21600:SF87">
    <property type="entry name" value="RNA PSEUDOURIDYLATE SYNTHASE DOMAIN-CONTAINING PROTEIN 1"/>
    <property type="match status" value="1"/>
</dbReference>
<keyword evidence="2 5" id="KW-0413">Isomerase</keyword>
<dbReference type="GO" id="GO:0009982">
    <property type="term" value="F:pseudouridine synthase activity"/>
    <property type="evidence" value="ECO:0007669"/>
    <property type="project" value="InterPro"/>
</dbReference>
<dbReference type="Gene3D" id="3.30.2350.10">
    <property type="entry name" value="Pseudouridine synthase"/>
    <property type="match status" value="1"/>
</dbReference>
<protein>
    <recommendedName>
        <fullName evidence="5">Pseudouridine synthase</fullName>
        <ecNumber evidence="5">5.4.99.-</ecNumber>
    </recommendedName>
</protein>
<proteinExistence type="inferred from homology"/>
<dbReference type="PANTHER" id="PTHR21600">
    <property type="entry name" value="MITOCHONDRIAL RNA PSEUDOURIDINE SYNTHASE"/>
    <property type="match status" value="1"/>
</dbReference>
<dbReference type="EMBL" id="NCEQ01000007">
    <property type="protein sequence ID" value="OYX57038.1"/>
    <property type="molecule type" value="Genomic_DNA"/>
</dbReference>
<dbReference type="CDD" id="cd00165">
    <property type="entry name" value="S4"/>
    <property type="match status" value="1"/>
</dbReference>
<dbReference type="GO" id="GO:0140098">
    <property type="term" value="F:catalytic activity, acting on RNA"/>
    <property type="evidence" value="ECO:0007669"/>
    <property type="project" value="UniProtKB-ARBA"/>
</dbReference>
<dbReference type="InterPro" id="IPR036986">
    <property type="entry name" value="S4_RNA-bd_sf"/>
</dbReference>
<organism evidence="7 8">
    <name type="scientific">Brevundimonas subvibrioides</name>
    <dbReference type="NCBI Taxonomy" id="74313"/>
    <lineage>
        <taxon>Bacteria</taxon>
        <taxon>Pseudomonadati</taxon>
        <taxon>Pseudomonadota</taxon>
        <taxon>Alphaproteobacteria</taxon>
        <taxon>Caulobacterales</taxon>
        <taxon>Caulobacteraceae</taxon>
        <taxon>Brevundimonas</taxon>
    </lineage>
</organism>
<accession>A0A258HL53</accession>
<dbReference type="SUPFAM" id="SSF55174">
    <property type="entry name" value="Alpha-L RNA-binding motif"/>
    <property type="match status" value="1"/>
</dbReference>
<dbReference type="GO" id="GO:0000455">
    <property type="term" value="P:enzyme-directed rRNA pseudouridine synthesis"/>
    <property type="evidence" value="ECO:0007669"/>
    <property type="project" value="TreeGrafter"/>
</dbReference>
<comment type="catalytic activity">
    <reaction evidence="5">
        <text>a uridine in RNA = a pseudouridine in RNA</text>
        <dbReference type="Rhea" id="RHEA:48348"/>
        <dbReference type="Rhea" id="RHEA-COMP:12068"/>
        <dbReference type="Rhea" id="RHEA-COMP:12069"/>
        <dbReference type="ChEBI" id="CHEBI:65314"/>
        <dbReference type="ChEBI" id="CHEBI:65315"/>
    </reaction>
</comment>
<dbReference type="InterPro" id="IPR006145">
    <property type="entry name" value="PsdUridine_synth_RsuA/RluA"/>
</dbReference>
<name>A0A258HL53_9CAUL</name>
<dbReference type="PROSITE" id="PS01129">
    <property type="entry name" value="PSI_RLU"/>
    <property type="match status" value="1"/>
</dbReference>
<dbReference type="CDD" id="cd02869">
    <property type="entry name" value="PseudoU_synth_RluA_like"/>
    <property type="match status" value="1"/>
</dbReference>
<evidence type="ECO:0000256" key="2">
    <source>
        <dbReference type="ARBA" id="ARBA00023235"/>
    </source>
</evidence>
<feature type="domain" description="Pseudouridine synthase RsuA/RluA-like" evidence="6">
    <location>
        <begin position="120"/>
        <end position="271"/>
    </location>
</feature>
<reference evidence="7 8" key="1">
    <citation type="submission" date="2017-03" db="EMBL/GenBank/DDBJ databases">
        <title>Lifting the veil on microbial sulfur biogeochemistry in mining wastewaters.</title>
        <authorList>
            <person name="Kantor R.S."/>
            <person name="Colenbrander Nelson T."/>
            <person name="Marshall S."/>
            <person name="Bennett D."/>
            <person name="Apte S."/>
            <person name="Camacho D."/>
            <person name="Thomas B.C."/>
            <person name="Warren L.A."/>
            <person name="Banfield J.F."/>
        </authorList>
    </citation>
    <scope>NUCLEOTIDE SEQUENCE [LARGE SCALE GENOMIC DNA]</scope>
    <source>
        <strain evidence="7">32-68-21</strain>
    </source>
</reference>
<dbReference type="InterPro" id="IPR050188">
    <property type="entry name" value="RluA_PseudoU_synthase"/>
</dbReference>
<keyword evidence="4" id="KW-0694">RNA-binding</keyword>
<evidence type="ECO:0000256" key="3">
    <source>
        <dbReference type="PIRSR" id="PIRSR606225-1"/>
    </source>
</evidence>
<comment type="similarity">
    <text evidence="1 5">Belongs to the pseudouridine synthase RluA family.</text>
</comment>
<dbReference type="NCBIfam" id="TIGR00005">
    <property type="entry name" value="rluA_subfam"/>
    <property type="match status" value="1"/>
</dbReference>
<dbReference type="PROSITE" id="PS50889">
    <property type="entry name" value="S4"/>
    <property type="match status" value="1"/>
</dbReference>
<dbReference type="Gene3D" id="3.10.290.10">
    <property type="entry name" value="RNA-binding S4 domain"/>
    <property type="match status" value="1"/>
</dbReference>
<dbReference type="InterPro" id="IPR006224">
    <property type="entry name" value="PsdUridine_synth_RluA-like_CS"/>
</dbReference>
<gene>
    <name evidence="7" type="ORF">B7Y86_09910</name>
</gene>
<dbReference type="Pfam" id="PF00849">
    <property type="entry name" value="PseudoU_synth_2"/>
    <property type="match status" value="1"/>
</dbReference>
<dbReference type="EC" id="5.4.99.-" evidence="5"/>
<evidence type="ECO:0000256" key="5">
    <source>
        <dbReference type="RuleBase" id="RU362028"/>
    </source>
</evidence>
<dbReference type="Proteomes" id="UP000216147">
    <property type="component" value="Unassembled WGS sequence"/>
</dbReference>
<evidence type="ECO:0000259" key="6">
    <source>
        <dbReference type="Pfam" id="PF00849"/>
    </source>
</evidence>
<comment type="function">
    <text evidence="5">Responsible for synthesis of pseudouridine from uracil.</text>
</comment>
<dbReference type="AlphaFoldDB" id="A0A258HL53"/>
<dbReference type="GO" id="GO:0003723">
    <property type="term" value="F:RNA binding"/>
    <property type="evidence" value="ECO:0007669"/>
    <property type="project" value="UniProtKB-KW"/>
</dbReference>
<feature type="active site" evidence="3">
    <location>
        <position position="162"/>
    </location>
</feature>
<evidence type="ECO:0000313" key="8">
    <source>
        <dbReference type="Proteomes" id="UP000216147"/>
    </source>
</evidence>